<gene>
    <name evidence="1" type="ORF">Ocin01_18992</name>
</gene>
<evidence type="ECO:0000313" key="1">
    <source>
        <dbReference type="EMBL" id="ODM87684.1"/>
    </source>
</evidence>
<comment type="caution">
    <text evidence="1">The sequence shown here is derived from an EMBL/GenBank/DDBJ whole genome shotgun (WGS) entry which is preliminary data.</text>
</comment>
<name>A0A1D2M425_ORCCI</name>
<protein>
    <submittedName>
        <fullName evidence="1">HEAT repeat-containing protein 5A</fullName>
    </submittedName>
</protein>
<keyword evidence="2" id="KW-1185">Reference proteome</keyword>
<proteinExistence type="predicted"/>
<dbReference type="AlphaFoldDB" id="A0A1D2M425"/>
<reference evidence="1 2" key="1">
    <citation type="journal article" date="2016" name="Genome Biol. Evol.">
        <title>Gene Family Evolution Reflects Adaptation to Soil Environmental Stressors in the Genome of the Collembolan Orchesella cincta.</title>
        <authorList>
            <person name="Faddeeva-Vakhrusheva A."/>
            <person name="Derks M.F."/>
            <person name="Anvar S.Y."/>
            <person name="Agamennone V."/>
            <person name="Suring W."/>
            <person name="Smit S."/>
            <person name="van Straalen N.M."/>
            <person name="Roelofs D."/>
        </authorList>
    </citation>
    <scope>NUCLEOTIDE SEQUENCE [LARGE SCALE GENOMIC DNA]</scope>
    <source>
        <tissue evidence="1">Mixed pool</tissue>
    </source>
</reference>
<evidence type="ECO:0000313" key="2">
    <source>
        <dbReference type="Proteomes" id="UP000094527"/>
    </source>
</evidence>
<organism evidence="1 2">
    <name type="scientific">Orchesella cincta</name>
    <name type="common">Springtail</name>
    <name type="synonym">Podura cincta</name>
    <dbReference type="NCBI Taxonomy" id="48709"/>
    <lineage>
        <taxon>Eukaryota</taxon>
        <taxon>Metazoa</taxon>
        <taxon>Ecdysozoa</taxon>
        <taxon>Arthropoda</taxon>
        <taxon>Hexapoda</taxon>
        <taxon>Collembola</taxon>
        <taxon>Entomobryomorpha</taxon>
        <taxon>Entomobryoidea</taxon>
        <taxon>Orchesellidae</taxon>
        <taxon>Orchesellinae</taxon>
        <taxon>Orchesella</taxon>
    </lineage>
</organism>
<sequence length="69" mass="7724">MVSALENIRTKPTLPDFNESANTLEKLAILKAWAQVFVTAVENGLKEKDCQGLNEVLRQQQPKTHSSGW</sequence>
<dbReference type="Proteomes" id="UP000094527">
    <property type="component" value="Unassembled WGS sequence"/>
</dbReference>
<dbReference type="EMBL" id="LJIJ01004845">
    <property type="protein sequence ID" value="ODM87684.1"/>
    <property type="molecule type" value="Genomic_DNA"/>
</dbReference>
<dbReference type="OrthoDB" id="192608at2759"/>
<accession>A0A1D2M425</accession>